<sequence>MGLKPSVNARNMEAVLAFGQLLQPFTIHNFMKANHTVWGFIIIILILVGILILAEVAIQLAILLINNSNVSSFIILKKDDREKVVYSILSYRRAFLRPKSGAENHRQDDARLINYS</sequence>
<dbReference type="AlphaFoldDB" id="A0AAV1SCU7"/>
<evidence type="ECO:0000313" key="3">
    <source>
        <dbReference type="Proteomes" id="UP001314170"/>
    </source>
</evidence>
<keyword evidence="1" id="KW-0812">Transmembrane</keyword>
<dbReference type="Proteomes" id="UP001314170">
    <property type="component" value="Unassembled WGS sequence"/>
</dbReference>
<evidence type="ECO:0000313" key="2">
    <source>
        <dbReference type="EMBL" id="CAK7349269.1"/>
    </source>
</evidence>
<protein>
    <submittedName>
        <fullName evidence="2">Uncharacterized protein</fullName>
    </submittedName>
</protein>
<evidence type="ECO:0000256" key="1">
    <source>
        <dbReference type="SAM" id="Phobius"/>
    </source>
</evidence>
<feature type="transmembrane region" description="Helical" evidence="1">
    <location>
        <begin position="37"/>
        <end position="65"/>
    </location>
</feature>
<accession>A0AAV1SCU7</accession>
<dbReference type="EMBL" id="CAWUPB010001173">
    <property type="protein sequence ID" value="CAK7349269.1"/>
    <property type="molecule type" value="Genomic_DNA"/>
</dbReference>
<name>A0AAV1SCU7_9ROSI</name>
<keyword evidence="3" id="KW-1185">Reference proteome</keyword>
<keyword evidence="1" id="KW-1133">Transmembrane helix</keyword>
<proteinExistence type="predicted"/>
<reference evidence="2 3" key="1">
    <citation type="submission" date="2024-01" db="EMBL/GenBank/DDBJ databases">
        <authorList>
            <person name="Waweru B."/>
        </authorList>
    </citation>
    <scope>NUCLEOTIDE SEQUENCE [LARGE SCALE GENOMIC DNA]</scope>
</reference>
<organism evidence="2 3">
    <name type="scientific">Dovyalis caffra</name>
    <dbReference type="NCBI Taxonomy" id="77055"/>
    <lineage>
        <taxon>Eukaryota</taxon>
        <taxon>Viridiplantae</taxon>
        <taxon>Streptophyta</taxon>
        <taxon>Embryophyta</taxon>
        <taxon>Tracheophyta</taxon>
        <taxon>Spermatophyta</taxon>
        <taxon>Magnoliopsida</taxon>
        <taxon>eudicotyledons</taxon>
        <taxon>Gunneridae</taxon>
        <taxon>Pentapetalae</taxon>
        <taxon>rosids</taxon>
        <taxon>fabids</taxon>
        <taxon>Malpighiales</taxon>
        <taxon>Salicaceae</taxon>
        <taxon>Flacourtieae</taxon>
        <taxon>Dovyalis</taxon>
    </lineage>
</organism>
<comment type="caution">
    <text evidence="2">The sequence shown here is derived from an EMBL/GenBank/DDBJ whole genome shotgun (WGS) entry which is preliminary data.</text>
</comment>
<gene>
    <name evidence="2" type="ORF">DCAF_LOCUS21982</name>
</gene>
<keyword evidence="1" id="KW-0472">Membrane</keyword>